<dbReference type="Gene3D" id="6.20.150.10">
    <property type="match status" value="1"/>
</dbReference>
<dbReference type="KEGG" id="sfo:Z042_01575"/>
<dbReference type="RefSeq" id="WP_024911036.1">
    <property type="nucleotide sequence ID" value="NZ_CP007044.2"/>
</dbReference>
<dbReference type="InterPro" id="IPR037026">
    <property type="entry name" value="Vgr_OB-fold_dom_sf"/>
</dbReference>
<accession>W0L460</accession>
<evidence type="ECO:0000313" key="2">
    <source>
        <dbReference type="EMBL" id="AHG18471.1"/>
    </source>
</evidence>
<dbReference type="OrthoDB" id="4931325at2"/>
<reference evidence="2 3" key="1">
    <citation type="submission" date="2014-01" db="EMBL/GenBank/DDBJ databases">
        <title>Isolation of Serratia multitudinisentens RB-25 from Ex-Landfill site.</title>
        <authorList>
            <person name="Robson E.H.J."/>
        </authorList>
    </citation>
    <scope>NUCLEOTIDE SEQUENCE [LARGE SCALE GENOMIC DNA]</scope>
    <source>
        <strain evidence="2 3">RB-25</strain>
    </source>
</reference>
<sequence length="184" mass="18956">MNDNAELLRRLANVIRFGTVDSIQMKPPRVRVATGNLVTTWIPWLTLRAGSAVTWWPPTLGEQVIVLAANGELTTAVALLGLYGEAAPAPSDSDAANITHYPDGARVSYDPASSTGAFTGVTDLHIDASGTLHIDATRVILNADVVINGSVTQGGGAITSNGVVVHTHQHGGVKSGGDTSGGPV</sequence>
<organism evidence="2 3">
    <name type="scientific">Chania multitudinisentens RB-25</name>
    <dbReference type="NCBI Taxonomy" id="1441930"/>
    <lineage>
        <taxon>Bacteria</taxon>
        <taxon>Pseudomonadati</taxon>
        <taxon>Pseudomonadota</taxon>
        <taxon>Gammaproteobacteria</taxon>
        <taxon>Enterobacterales</taxon>
        <taxon>Yersiniaceae</taxon>
        <taxon>Chania</taxon>
    </lineage>
</organism>
<dbReference type="PATRIC" id="fig|1441930.4.peg.324"/>
<evidence type="ECO:0000259" key="1">
    <source>
        <dbReference type="Pfam" id="PF04717"/>
    </source>
</evidence>
<dbReference type="InterPro" id="IPR006531">
    <property type="entry name" value="Gp5/Vgr_OB"/>
</dbReference>
<dbReference type="EMBL" id="CP007044">
    <property type="protein sequence ID" value="AHG18471.1"/>
    <property type="molecule type" value="Genomic_DNA"/>
</dbReference>
<reference evidence="2 3" key="2">
    <citation type="submission" date="2015-03" db="EMBL/GenBank/DDBJ databases">
        <authorList>
            <person name="Chan K.-G."/>
        </authorList>
    </citation>
    <scope>NUCLEOTIDE SEQUENCE [LARGE SCALE GENOMIC DNA]</scope>
    <source>
        <strain evidence="2 3">RB-25</strain>
    </source>
</reference>
<dbReference type="STRING" id="1441930.Z042_01575"/>
<keyword evidence="3" id="KW-1185">Reference proteome</keyword>
<dbReference type="InterPro" id="IPR044033">
    <property type="entry name" value="GpV-like_apex"/>
</dbReference>
<dbReference type="InterPro" id="IPR013046">
    <property type="entry name" value="GpV/Gp45"/>
</dbReference>
<dbReference type="HOGENOM" id="CLU_088884_2_1_6"/>
<evidence type="ECO:0000313" key="3">
    <source>
        <dbReference type="Proteomes" id="UP000019030"/>
    </source>
</evidence>
<proteinExistence type="predicted"/>
<dbReference type="Pfam" id="PF18946">
    <property type="entry name" value="Apex"/>
    <property type="match status" value="1"/>
</dbReference>
<name>W0L460_9GAMM</name>
<dbReference type="Gene3D" id="2.40.50.230">
    <property type="entry name" value="Gp5 N-terminal domain"/>
    <property type="match status" value="1"/>
</dbReference>
<gene>
    <name evidence="2" type="ORF">Z042_01575</name>
</gene>
<dbReference type="Pfam" id="PF04717">
    <property type="entry name" value="Phage_base_V"/>
    <property type="match status" value="1"/>
</dbReference>
<dbReference type="AlphaFoldDB" id="W0L460"/>
<dbReference type="eggNOG" id="COG4540">
    <property type="taxonomic scope" value="Bacteria"/>
</dbReference>
<dbReference type="Proteomes" id="UP000019030">
    <property type="component" value="Chromosome"/>
</dbReference>
<dbReference type="NCBIfam" id="TIGR01644">
    <property type="entry name" value="phage_P2_V"/>
    <property type="match status" value="1"/>
</dbReference>
<protein>
    <submittedName>
        <fullName evidence="2">Baseplate assembly protein</fullName>
    </submittedName>
</protein>
<feature type="domain" description="Gp5/Type VI secretion system Vgr protein OB-fold" evidence="1">
    <location>
        <begin position="18"/>
        <end position="83"/>
    </location>
</feature>